<evidence type="ECO:0000313" key="2">
    <source>
        <dbReference type="EMBL" id="SVE64123.1"/>
    </source>
</evidence>
<name>A0A383F624_9ZZZZ</name>
<sequence>MTYGVQRAFVRQMESPGGGLSDLTRPERSPSPGSEVGGEIDEALSMFWYRDLLRSGTDSPEVDPDWGIHVNADALVEWSAGIATAMERDGVVNAPTLSLDLAFIFGFDHCFFHHCVDAQ</sequence>
<gene>
    <name evidence="2" type="ORF">METZ01_LOCUS516977</name>
</gene>
<accession>A0A383F624</accession>
<protein>
    <submittedName>
        <fullName evidence="2">Uncharacterized protein</fullName>
    </submittedName>
</protein>
<proteinExistence type="predicted"/>
<dbReference type="EMBL" id="UINC01231542">
    <property type="protein sequence ID" value="SVE64123.1"/>
    <property type="molecule type" value="Genomic_DNA"/>
</dbReference>
<dbReference type="AlphaFoldDB" id="A0A383F624"/>
<feature type="non-terminal residue" evidence="2">
    <location>
        <position position="119"/>
    </location>
</feature>
<organism evidence="2">
    <name type="scientific">marine metagenome</name>
    <dbReference type="NCBI Taxonomy" id="408172"/>
    <lineage>
        <taxon>unclassified sequences</taxon>
        <taxon>metagenomes</taxon>
        <taxon>ecological metagenomes</taxon>
    </lineage>
</organism>
<reference evidence="2" key="1">
    <citation type="submission" date="2018-05" db="EMBL/GenBank/DDBJ databases">
        <authorList>
            <person name="Lanie J.A."/>
            <person name="Ng W.-L."/>
            <person name="Kazmierczak K.M."/>
            <person name="Andrzejewski T.M."/>
            <person name="Davidsen T.M."/>
            <person name="Wayne K.J."/>
            <person name="Tettelin H."/>
            <person name="Glass J.I."/>
            <person name="Rusch D."/>
            <person name="Podicherti R."/>
            <person name="Tsui H.-C.T."/>
            <person name="Winkler M.E."/>
        </authorList>
    </citation>
    <scope>NUCLEOTIDE SEQUENCE</scope>
</reference>
<feature type="region of interest" description="Disordered" evidence="1">
    <location>
        <begin position="12"/>
        <end position="38"/>
    </location>
</feature>
<evidence type="ECO:0000256" key="1">
    <source>
        <dbReference type="SAM" id="MobiDB-lite"/>
    </source>
</evidence>